<evidence type="ECO:0000313" key="1">
    <source>
        <dbReference type="EMBL" id="MDN7246373.1"/>
    </source>
</evidence>
<name>A0ABT8NEP5_9BACL</name>
<organism evidence="1 2">
    <name type="scientific">Planococcus shenhongbingii</name>
    <dbReference type="NCBI Taxonomy" id="3058398"/>
    <lineage>
        <taxon>Bacteria</taxon>
        <taxon>Bacillati</taxon>
        <taxon>Bacillota</taxon>
        <taxon>Bacilli</taxon>
        <taxon>Bacillales</taxon>
        <taxon>Caryophanaceae</taxon>
        <taxon>Planococcus</taxon>
    </lineage>
</organism>
<protein>
    <submittedName>
        <fullName evidence="1">Uncharacterized protein</fullName>
    </submittedName>
</protein>
<reference evidence="1 2" key="1">
    <citation type="submission" date="2023-07" db="EMBL/GenBank/DDBJ databases">
        <title>Novel species in genus Planococcus.</title>
        <authorList>
            <person name="Ning S."/>
        </authorList>
    </citation>
    <scope>NUCLEOTIDE SEQUENCE [LARGE SCALE GENOMIC DNA]</scope>
    <source>
        <strain evidence="1 2">N017</strain>
    </source>
</reference>
<keyword evidence="2" id="KW-1185">Reference proteome</keyword>
<dbReference type="EMBL" id="JAUJWU010000003">
    <property type="protein sequence ID" value="MDN7246373.1"/>
    <property type="molecule type" value="Genomic_DNA"/>
</dbReference>
<proteinExistence type="predicted"/>
<sequence>MTGIRRLFLANDQRVFKVAHSQDEGNEGIEELANQRVLEVILYYETRNKKPYDLLVVEFDRLVLSSEGKEAGTCKEERIKRHHFFGIGFKTAEDLAAKKSPLSLPSAPIVPTLKEKEALYKYIEENLPSLSLEAPLVLEMNLKRLQLIYQNQVKLIKEAMKIRNGKR</sequence>
<comment type="caution">
    <text evidence="1">The sequence shown here is derived from an EMBL/GenBank/DDBJ whole genome shotgun (WGS) entry which is preliminary data.</text>
</comment>
<gene>
    <name evidence="1" type="ORF">QWY13_12830</name>
</gene>
<dbReference type="RefSeq" id="WP_300991647.1">
    <property type="nucleotide sequence ID" value="NZ_CP129235.1"/>
</dbReference>
<dbReference type="Proteomes" id="UP001172142">
    <property type="component" value="Unassembled WGS sequence"/>
</dbReference>
<accession>A0ABT8NEP5</accession>
<evidence type="ECO:0000313" key="2">
    <source>
        <dbReference type="Proteomes" id="UP001172142"/>
    </source>
</evidence>